<comment type="caution">
    <text evidence="1">The sequence shown here is derived from an EMBL/GenBank/DDBJ whole genome shotgun (WGS) entry which is preliminary data.</text>
</comment>
<keyword evidence="1" id="KW-0808">Transferase</keyword>
<dbReference type="InterPro" id="IPR011004">
    <property type="entry name" value="Trimer_LpxA-like_sf"/>
</dbReference>
<dbReference type="GO" id="GO:0016746">
    <property type="term" value="F:acyltransferase activity"/>
    <property type="evidence" value="ECO:0007669"/>
    <property type="project" value="UniProtKB-KW"/>
</dbReference>
<organism evidence="1 2">
    <name type="scientific">Variimorphobacter saccharofermentans</name>
    <dbReference type="NCBI Taxonomy" id="2755051"/>
    <lineage>
        <taxon>Bacteria</taxon>
        <taxon>Bacillati</taxon>
        <taxon>Bacillota</taxon>
        <taxon>Clostridia</taxon>
        <taxon>Lachnospirales</taxon>
        <taxon>Lachnospiraceae</taxon>
        <taxon>Variimorphobacter</taxon>
    </lineage>
</organism>
<dbReference type="RefSeq" id="WP_228353820.1">
    <property type="nucleotide sequence ID" value="NZ_JACEGA010000001.1"/>
</dbReference>
<accession>A0A839K593</accession>
<dbReference type="Proteomes" id="UP000574276">
    <property type="component" value="Unassembled WGS sequence"/>
</dbReference>
<name>A0A839K593_9FIRM</name>
<dbReference type="SUPFAM" id="SSF51161">
    <property type="entry name" value="Trimeric LpxA-like enzymes"/>
    <property type="match status" value="1"/>
</dbReference>
<dbReference type="CDD" id="cd04647">
    <property type="entry name" value="LbH_MAT_like"/>
    <property type="match status" value="1"/>
</dbReference>
<keyword evidence="2" id="KW-1185">Reference proteome</keyword>
<evidence type="ECO:0000313" key="2">
    <source>
        <dbReference type="Proteomes" id="UP000574276"/>
    </source>
</evidence>
<dbReference type="InterPro" id="IPR051159">
    <property type="entry name" value="Hexapeptide_acetyltransf"/>
</dbReference>
<reference evidence="1 2" key="1">
    <citation type="submission" date="2020-07" db="EMBL/GenBank/DDBJ databases">
        <title>Characterization and genome sequencing of isolate MD1, a novel member within the family Lachnospiraceae.</title>
        <authorList>
            <person name="Rettenmaier R."/>
            <person name="Di Bello L."/>
            <person name="Zinser C."/>
            <person name="Scheitz K."/>
            <person name="Liebl W."/>
            <person name="Zverlov V."/>
        </authorList>
    </citation>
    <scope>NUCLEOTIDE SEQUENCE [LARGE SCALE GENOMIC DNA]</scope>
    <source>
        <strain evidence="1 2">MD1</strain>
    </source>
</reference>
<dbReference type="EMBL" id="JACEGA010000001">
    <property type="protein sequence ID" value="MBB2184229.1"/>
    <property type="molecule type" value="Genomic_DNA"/>
</dbReference>
<keyword evidence="1" id="KW-0012">Acyltransferase</keyword>
<sequence length="273" mass="31052">MIQEIYIDGKGNKILGNNPILERSSVNFFGNNNILFCDDHVRLNGTTINFNGNNSLIFLGSCNKYNIDIDIFNNSVIHIGKSSYFNKNLKVIISECKHCFIGDHCIFSADVIIRNSDAHLIYTCDTKMRINMTESIYIGDHVWIGQYVNILKGTQIDSGSVIGASSVVAGKKIPHNTIWAGSPARQIKEDIFWDKSCVHGFTEEMTEASMNYTDFLSKKIEGCQVDYWTYQYKEDETIEWSTLEAVFSKGNCLDKCDFLIMMNSNRAKNRFVH</sequence>
<dbReference type="PANTHER" id="PTHR23416:SF78">
    <property type="entry name" value="LIPOPOLYSACCHARIDE BIOSYNTHESIS O-ACETYL TRANSFERASE WBBJ-RELATED"/>
    <property type="match status" value="1"/>
</dbReference>
<dbReference type="AlphaFoldDB" id="A0A839K593"/>
<gene>
    <name evidence="1" type="ORF">H0486_15220</name>
</gene>
<evidence type="ECO:0000313" key="1">
    <source>
        <dbReference type="EMBL" id="MBB2184229.1"/>
    </source>
</evidence>
<dbReference type="Gene3D" id="2.160.10.10">
    <property type="entry name" value="Hexapeptide repeat proteins"/>
    <property type="match status" value="1"/>
</dbReference>
<dbReference type="InterPro" id="IPR001451">
    <property type="entry name" value="Hexapep"/>
</dbReference>
<dbReference type="PANTHER" id="PTHR23416">
    <property type="entry name" value="SIALIC ACID SYNTHASE-RELATED"/>
    <property type="match status" value="1"/>
</dbReference>
<protein>
    <submittedName>
        <fullName evidence="1">Acyltransferase</fullName>
    </submittedName>
</protein>
<dbReference type="Pfam" id="PF00132">
    <property type="entry name" value="Hexapep"/>
    <property type="match status" value="1"/>
</dbReference>
<proteinExistence type="predicted"/>